<accession>A0A3P3VVF5</accession>
<keyword evidence="2" id="KW-1185">Reference proteome</keyword>
<dbReference type="InterPro" id="IPR023214">
    <property type="entry name" value="HAD_sf"/>
</dbReference>
<dbReference type="EMBL" id="RQVS01000008">
    <property type="protein sequence ID" value="RRJ86660.1"/>
    <property type="molecule type" value="Genomic_DNA"/>
</dbReference>
<organism evidence="1 2">
    <name type="scientific">Gulosibacter macacae</name>
    <dbReference type="NCBI Taxonomy" id="2488791"/>
    <lineage>
        <taxon>Bacteria</taxon>
        <taxon>Bacillati</taxon>
        <taxon>Actinomycetota</taxon>
        <taxon>Actinomycetes</taxon>
        <taxon>Micrococcales</taxon>
        <taxon>Microbacteriaceae</taxon>
        <taxon>Gulosibacter</taxon>
    </lineage>
</organism>
<protein>
    <submittedName>
        <fullName evidence="1">HAD family hydrolase</fullName>
    </submittedName>
</protein>
<dbReference type="InterPro" id="IPR023198">
    <property type="entry name" value="PGP-like_dom2"/>
</dbReference>
<dbReference type="InterPro" id="IPR050155">
    <property type="entry name" value="HAD-like_hydrolase_sf"/>
</dbReference>
<dbReference type="GO" id="GO:0016787">
    <property type="term" value="F:hydrolase activity"/>
    <property type="evidence" value="ECO:0007669"/>
    <property type="project" value="UniProtKB-KW"/>
</dbReference>
<dbReference type="GO" id="GO:0004713">
    <property type="term" value="F:protein tyrosine kinase activity"/>
    <property type="evidence" value="ECO:0007669"/>
    <property type="project" value="TreeGrafter"/>
</dbReference>
<dbReference type="InterPro" id="IPR041492">
    <property type="entry name" value="HAD_2"/>
</dbReference>
<evidence type="ECO:0000313" key="1">
    <source>
        <dbReference type="EMBL" id="RRJ86660.1"/>
    </source>
</evidence>
<keyword evidence="1" id="KW-0378">Hydrolase</keyword>
<evidence type="ECO:0000313" key="2">
    <source>
        <dbReference type="Proteomes" id="UP000274391"/>
    </source>
</evidence>
<dbReference type="PANTHER" id="PTHR43434:SF20">
    <property type="entry name" value="5'-NUCLEOTIDASE"/>
    <property type="match status" value="1"/>
</dbReference>
<sequence length="223" mass="24061">MPHGTGVPPYTAVLWDLDGTISDSAAGIVTALRQTFDVFRMPIPDDATLLSYVGPPIIDSFKDQHLDDAIEINHALETYREIHEESGLIDSPAFAGVPEIIRELHAAGIPQSTATSKPESAARIVLGHYELLDQFETITGATDDESRSKKEDVVAEALRRLDEMGVDLSNVIMIGDRFYDVQGSGVHGVPAIYVTWGYGRVGEDDGAVAVATSSAELRKLLGL</sequence>
<dbReference type="Gene3D" id="1.10.150.240">
    <property type="entry name" value="Putative phosphatase, domain 2"/>
    <property type="match status" value="1"/>
</dbReference>
<reference evidence="1 2" key="1">
    <citation type="submission" date="2018-11" db="EMBL/GenBank/DDBJ databases">
        <title>YIM 102482-1 draft genome.</title>
        <authorList>
            <person name="Li G."/>
            <person name="Jiang Y."/>
        </authorList>
    </citation>
    <scope>NUCLEOTIDE SEQUENCE [LARGE SCALE GENOMIC DNA]</scope>
    <source>
        <strain evidence="1 2">YIM 102482-1</strain>
    </source>
</reference>
<proteinExistence type="predicted"/>
<dbReference type="Pfam" id="PF13419">
    <property type="entry name" value="HAD_2"/>
    <property type="match status" value="1"/>
</dbReference>
<dbReference type="SFLD" id="SFLDS00003">
    <property type="entry name" value="Haloacid_Dehalogenase"/>
    <property type="match status" value="1"/>
</dbReference>
<dbReference type="GO" id="GO:0005829">
    <property type="term" value="C:cytosol"/>
    <property type="evidence" value="ECO:0007669"/>
    <property type="project" value="TreeGrafter"/>
</dbReference>
<dbReference type="Gene3D" id="3.40.50.1000">
    <property type="entry name" value="HAD superfamily/HAD-like"/>
    <property type="match status" value="1"/>
</dbReference>
<dbReference type="OrthoDB" id="9776368at2"/>
<comment type="caution">
    <text evidence="1">The sequence shown here is derived from an EMBL/GenBank/DDBJ whole genome shotgun (WGS) entry which is preliminary data.</text>
</comment>
<name>A0A3P3VVF5_9MICO</name>
<gene>
    <name evidence="1" type="ORF">EG850_08335</name>
</gene>
<dbReference type="AlphaFoldDB" id="A0A3P3VVF5"/>
<dbReference type="SUPFAM" id="SSF56784">
    <property type="entry name" value="HAD-like"/>
    <property type="match status" value="1"/>
</dbReference>
<dbReference type="Proteomes" id="UP000274391">
    <property type="component" value="Unassembled WGS sequence"/>
</dbReference>
<dbReference type="PANTHER" id="PTHR43434">
    <property type="entry name" value="PHOSPHOGLYCOLATE PHOSPHATASE"/>
    <property type="match status" value="1"/>
</dbReference>
<dbReference type="SFLD" id="SFLDG01129">
    <property type="entry name" value="C1.5:_HAD__Beta-PGM__Phosphata"/>
    <property type="match status" value="1"/>
</dbReference>
<dbReference type="InterPro" id="IPR036412">
    <property type="entry name" value="HAD-like_sf"/>
</dbReference>